<keyword evidence="2" id="KW-1185">Reference proteome</keyword>
<organism evidence="1 2">
    <name type="scientific">Oikopleura dioica</name>
    <name type="common">Tunicate</name>
    <dbReference type="NCBI Taxonomy" id="34765"/>
    <lineage>
        <taxon>Eukaryota</taxon>
        <taxon>Metazoa</taxon>
        <taxon>Chordata</taxon>
        <taxon>Tunicata</taxon>
        <taxon>Appendicularia</taxon>
        <taxon>Copelata</taxon>
        <taxon>Oikopleuridae</taxon>
        <taxon>Oikopleura</taxon>
    </lineage>
</organism>
<reference evidence="1 2" key="1">
    <citation type="submission" date="2021-04" db="EMBL/GenBank/DDBJ databases">
        <authorList>
            <person name="Bliznina A."/>
        </authorList>
    </citation>
    <scope>NUCLEOTIDE SEQUENCE [LARGE SCALE GENOMIC DNA]</scope>
</reference>
<protein>
    <submittedName>
        <fullName evidence="1">Oidioi.mRNA.OKI2018_I69.chr2.g5189.t1.cds</fullName>
    </submittedName>
</protein>
<name>A0ABN7T2Z0_OIKDI</name>
<sequence>MRASIGILAGLVDAGPNWKRGLINYLGERLVTATQEINDDFEHQARIENTVDKLLTGLAGVNTSACPKNDEYKNHDRYLEGYDWSYAPPVGSSEVCDLAVRVPMKIRSWNRLFGCEAAYEKKYMKQMRNQASRLKKMVQELGNMHGLKCKCDDPCDALEGCSTLINSCERQISLEFADLSSSFSIKPNLVISIDIKCPEVNAQDGKILYAPLNNIMNGEKILSIESSLSDGGKNIEIANEQLSYSFTCLPGKWHSVELEHKESSGFRQEWIKIDGEIKRANIQMFSEFSDAQTFVGQMLHLDYTFLQNEDRAETKVRNLFVQTFN</sequence>
<accession>A0ABN7T2Z0</accession>
<dbReference type="Proteomes" id="UP001158576">
    <property type="component" value="Chromosome 2"/>
</dbReference>
<gene>
    <name evidence="1" type="ORF">OKIOD_LOCUS13954</name>
</gene>
<evidence type="ECO:0000313" key="1">
    <source>
        <dbReference type="EMBL" id="CAG5110833.1"/>
    </source>
</evidence>
<proteinExistence type="predicted"/>
<evidence type="ECO:0000313" key="2">
    <source>
        <dbReference type="Proteomes" id="UP001158576"/>
    </source>
</evidence>
<dbReference type="EMBL" id="OU015567">
    <property type="protein sequence ID" value="CAG5110833.1"/>
    <property type="molecule type" value="Genomic_DNA"/>
</dbReference>